<dbReference type="OrthoDB" id="963096at2"/>
<feature type="signal peptide" evidence="1">
    <location>
        <begin position="1"/>
        <end position="21"/>
    </location>
</feature>
<evidence type="ECO:0000313" key="2">
    <source>
        <dbReference type="EMBL" id="KJD36815.1"/>
    </source>
</evidence>
<reference evidence="2 3" key="1">
    <citation type="submission" date="2014-11" db="EMBL/GenBank/DDBJ databases">
        <title>Tamlana sedimentorum sp. nov., isolated from shallow sand sediments of the Sea of Japan.</title>
        <authorList>
            <person name="Romanenko L.A."/>
        </authorList>
    </citation>
    <scope>NUCLEOTIDE SEQUENCE [LARGE SCALE GENOMIC DNA]</scope>
    <source>
        <strain evidence="2 3">JCM 19808</strain>
    </source>
</reference>
<accession>A0A0D7WCC8</accession>
<dbReference type="Proteomes" id="UP000032578">
    <property type="component" value="Unassembled WGS sequence"/>
</dbReference>
<name>A0A0D7WCC8_9FLAO</name>
<organism evidence="2 3">
    <name type="scientific">Neotamlana sedimentorum</name>
    <dbReference type="NCBI Taxonomy" id="1435349"/>
    <lineage>
        <taxon>Bacteria</taxon>
        <taxon>Pseudomonadati</taxon>
        <taxon>Bacteroidota</taxon>
        <taxon>Flavobacteriia</taxon>
        <taxon>Flavobacteriales</taxon>
        <taxon>Flavobacteriaceae</taxon>
        <taxon>Neotamlana</taxon>
    </lineage>
</organism>
<sequence>MKATKSLLMLFLIVATLYCSSSDDSDEMNIDLMSGFWSGTFSGDDTGTFSVFVYANGTVTGTAYSNSLKASLEIEGTIDEKGNLDAVLGSSDNGASFTGKFAKVTSSGTWNNPNFNISGTWSGTKD</sequence>
<feature type="chain" id="PRO_5002325577" evidence="1">
    <location>
        <begin position="22"/>
        <end position="126"/>
    </location>
</feature>
<dbReference type="STRING" id="1435349.PW52_04060"/>
<dbReference type="RefSeq" id="WP_044631628.1">
    <property type="nucleotide sequence ID" value="NZ_JTDW01000002.1"/>
</dbReference>
<gene>
    <name evidence="2" type="ORF">PW52_04060</name>
</gene>
<keyword evidence="1" id="KW-0732">Signal</keyword>
<comment type="caution">
    <text evidence="2">The sequence shown here is derived from an EMBL/GenBank/DDBJ whole genome shotgun (WGS) entry which is preliminary data.</text>
</comment>
<dbReference type="AlphaFoldDB" id="A0A0D7WCC8"/>
<dbReference type="EMBL" id="JTDW01000002">
    <property type="protein sequence ID" value="KJD36815.1"/>
    <property type="molecule type" value="Genomic_DNA"/>
</dbReference>
<evidence type="ECO:0000313" key="3">
    <source>
        <dbReference type="Proteomes" id="UP000032578"/>
    </source>
</evidence>
<dbReference type="PATRIC" id="fig|1435349.4.peg.1517"/>
<evidence type="ECO:0000256" key="1">
    <source>
        <dbReference type="SAM" id="SignalP"/>
    </source>
</evidence>
<proteinExistence type="predicted"/>
<keyword evidence="3" id="KW-1185">Reference proteome</keyword>
<protein>
    <submittedName>
        <fullName evidence="2">Uncharacterized protein</fullName>
    </submittedName>
</protein>